<dbReference type="STRING" id="698492.A0A0E9NH21"/>
<dbReference type="GO" id="GO:0000155">
    <property type="term" value="F:phosphorelay sensor kinase activity"/>
    <property type="evidence" value="ECO:0007669"/>
    <property type="project" value="InterPro"/>
</dbReference>
<comment type="caution">
    <text evidence="5">The sequence shown here is derived from an EMBL/GenBank/DDBJ whole genome shotgun (WGS) entry which is preliminary data.</text>
</comment>
<feature type="domain" description="Signal transduction histidine kinase dimerisation/phosphoacceptor" evidence="4">
    <location>
        <begin position="194"/>
        <end position="249"/>
    </location>
</feature>
<reference evidence="5 6" key="2">
    <citation type="journal article" date="2014" name="J. Gen. Appl. Microbiol.">
        <title>The early diverging ascomycetous budding yeast Saitoella complicata has three histone deacetylases belonging to the Clr6, Hos2, and Rpd3 lineages.</title>
        <authorList>
            <person name="Nishida H."/>
            <person name="Matsumoto T."/>
            <person name="Kondo S."/>
            <person name="Hamamoto M."/>
            <person name="Yoshikawa H."/>
        </authorList>
    </citation>
    <scope>NUCLEOTIDE SEQUENCE [LARGE SCALE GENOMIC DNA]</scope>
    <source>
        <strain evidence="5 6">NRRL Y-17804</strain>
    </source>
</reference>
<dbReference type="EMBL" id="BACD03000019">
    <property type="protein sequence ID" value="GAO48966.1"/>
    <property type="molecule type" value="Genomic_DNA"/>
</dbReference>
<keyword evidence="6" id="KW-1185">Reference proteome</keyword>
<proteinExistence type="predicted"/>
<dbReference type="InterPro" id="IPR009001">
    <property type="entry name" value="Transl_elong_EF1A/Init_IF2_C"/>
</dbReference>
<sequence>MSPNRQGAEESANGATAHPWKQFRNPKHREWQNVSQSGRSVANVEQQDAEELTQDVIPPFFAVEAAGQQQRVTIAEQQIRDNVKKKENDEDASSNGVPNEDLCISCSEYLGSPRNKIQRRNFRPEVLEFVPSTTYNVVFKPVYDHNQNPFCLVVGYTVEDSRRLTLNDAYSFGIFGPVILNEFMRRSAVKADQAKDLFISNISHDLRSPLHGILANAELLSEVPDQSSADRTFLRNITLVATIDRADGQVVKKKPRYLTSEQSANVEVAFLGNSIPMETFKDSKDLGHVILRSGGDTIACRHCE</sequence>
<evidence type="ECO:0000256" key="2">
    <source>
        <dbReference type="ARBA" id="ARBA00023134"/>
    </source>
</evidence>
<dbReference type="SUPFAM" id="SSF47384">
    <property type="entry name" value="Homodimeric domain of signal transducing histidine kinase"/>
    <property type="match status" value="1"/>
</dbReference>
<name>A0A0E9NH21_SAICN</name>
<dbReference type="InterPro" id="IPR036097">
    <property type="entry name" value="HisK_dim/P_sf"/>
</dbReference>
<dbReference type="Pfam" id="PF00512">
    <property type="entry name" value="HisKA"/>
    <property type="match status" value="1"/>
</dbReference>
<dbReference type="AlphaFoldDB" id="A0A0E9NH21"/>
<dbReference type="InterPro" id="IPR054696">
    <property type="entry name" value="GTP-eEF1A_C"/>
</dbReference>
<evidence type="ECO:0000313" key="6">
    <source>
        <dbReference type="Proteomes" id="UP000033140"/>
    </source>
</evidence>
<dbReference type="SMART" id="SM00388">
    <property type="entry name" value="HisKA"/>
    <property type="match status" value="1"/>
</dbReference>
<gene>
    <name evidence="5" type="ORF">G7K_3127-t1</name>
</gene>
<reference evidence="5 6" key="1">
    <citation type="journal article" date="2011" name="J. Gen. Appl. Microbiol.">
        <title>Draft genome sequencing of the enigmatic yeast Saitoella complicata.</title>
        <authorList>
            <person name="Nishida H."/>
            <person name="Hamamoto M."/>
            <person name="Sugiyama J."/>
        </authorList>
    </citation>
    <scope>NUCLEOTIDE SEQUENCE [LARGE SCALE GENOMIC DNA]</scope>
    <source>
        <strain evidence="5 6">NRRL Y-17804</strain>
    </source>
</reference>
<evidence type="ECO:0000259" key="4">
    <source>
        <dbReference type="SMART" id="SM00388"/>
    </source>
</evidence>
<keyword evidence="1" id="KW-0547">Nucleotide-binding</keyword>
<evidence type="ECO:0000313" key="5">
    <source>
        <dbReference type="EMBL" id="GAO48966.1"/>
    </source>
</evidence>
<dbReference type="GO" id="GO:0005525">
    <property type="term" value="F:GTP binding"/>
    <property type="evidence" value="ECO:0007669"/>
    <property type="project" value="UniProtKB-KW"/>
</dbReference>
<keyword evidence="2" id="KW-0342">GTP-binding</keyword>
<dbReference type="Pfam" id="PF22594">
    <property type="entry name" value="GTP-eEF1A_C"/>
    <property type="match status" value="1"/>
</dbReference>
<dbReference type="Gene3D" id="2.40.30.10">
    <property type="entry name" value="Translation factors"/>
    <property type="match status" value="1"/>
</dbReference>
<dbReference type="Proteomes" id="UP000033140">
    <property type="component" value="Unassembled WGS sequence"/>
</dbReference>
<dbReference type="CDD" id="cd00082">
    <property type="entry name" value="HisKA"/>
    <property type="match status" value="1"/>
</dbReference>
<reference evidence="5 6" key="3">
    <citation type="journal article" date="2015" name="Genome Announc.">
        <title>Draft Genome Sequence of the Archiascomycetous Yeast Saitoella complicata.</title>
        <authorList>
            <person name="Yamauchi K."/>
            <person name="Kondo S."/>
            <person name="Hamamoto M."/>
            <person name="Takahashi Y."/>
            <person name="Ogura Y."/>
            <person name="Hayashi T."/>
            <person name="Nishida H."/>
        </authorList>
    </citation>
    <scope>NUCLEOTIDE SEQUENCE [LARGE SCALE GENOMIC DNA]</scope>
    <source>
        <strain evidence="5 6">NRRL Y-17804</strain>
    </source>
</reference>
<feature type="compositionally biased region" description="Polar residues" evidence="3">
    <location>
        <begin position="32"/>
        <end position="46"/>
    </location>
</feature>
<evidence type="ECO:0000256" key="3">
    <source>
        <dbReference type="SAM" id="MobiDB-lite"/>
    </source>
</evidence>
<protein>
    <recommendedName>
        <fullName evidence="4">Signal transduction histidine kinase dimerisation/phosphoacceptor domain-containing protein</fullName>
    </recommendedName>
</protein>
<feature type="region of interest" description="Disordered" evidence="3">
    <location>
        <begin position="1"/>
        <end position="47"/>
    </location>
</feature>
<dbReference type="InterPro" id="IPR003661">
    <property type="entry name" value="HisK_dim/P_dom"/>
</dbReference>
<organism evidence="5 6">
    <name type="scientific">Saitoella complicata (strain BCRC 22490 / CBS 7301 / JCM 7358 / NBRC 10748 / NRRL Y-17804)</name>
    <dbReference type="NCBI Taxonomy" id="698492"/>
    <lineage>
        <taxon>Eukaryota</taxon>
        <taxon>Fungi</taxon>
        <taxon>Dikarya</taxon>
        <taxon>Ascomycota</taxon>
        <taxon>Taphrinomycotina</taxon>
        <taxon>Taphrinomycotina incertae sedis</taxon>
        <taxon>Saitoella</taxon>
    </lineage>
</organism>
<accession>A0A0E9NH21</accession>
<evidence type="ECO:0000256" key="1">
    <source>
        <dbReference type="ARBA" id="ARBA00022741"/>
    </source>
</evidence>
<dbReference type="SUPFAM" id="SSF50465">
    <property type="entry name" value="EF-Tu/eEF-1alpha/eIF2-gamma C-terminal domain"/>
    <property type="match status" value="1"/>
</dbReference>